<keyword evidence="2" id="KW-1185">Reference proteome</keyword>
<evidence type="ECO:0000313" key="2">
    <source>
        <dbReference type="Proteomes" id="UP000821866"/>
    </source>
</evidence>
<evidence type="ECO:0000313" key="1">
    <source>
        <dbReference type="EMBL" id="KAH8009843.1"/>
    </source>
</evidence>
<comment type="caution">
    <text evidence="1">The sequence shown here is derived from an EMBL/GenBank/DDBJ whole genome shotgun (WGS) entry which is preliminary data.</text>
</comment>
<name>A0A9J6D6X5_RHIMP</name>
<dbReference type="AlphaFoldDB" id="A0A9J6D6X5"/>
<dbReference type="EMBL" id="JABSTU010000011">
    <property type="protein sequence ID" value="KAH8009843.1"/>
    <property type="molecule type" value="Genomic_DNA"/>
</dbReference>
<dbReference type="Proteomes" id="UP000821866">
    <property type="component" value="Chromosome 9"/>
</dbReference>
<reference evidence="1" key="1">
    <citation type="journal article" date="2020" name="Cell">
        <title>Large-Scale Comparative Analyses of Tick Genomes Elucidate Their Genetic Diversity and Vector Capacities.</title>
        <authorList>
            <consortium name="Tick Genome and Microbiome Consortium (TIGMIC)"/>
            <person name="Jia N."/>
            <person name="Wang J."/>
            <person name="Shi W."/>
            <person name="Du L."/>
            <person name="Sun Y."/>
            <person name="Zhan W."/>
            <person name="Jiang J.F."/>
            <person name="Wang Q."/>
            <person name="Zhang B."/>
            <person name="Ji P."/>
            <person name="Bell-Sakyi L."/>
            <person name="Cui X.M."/>
            <person name="Yuan T.T."/>
            <person name="Jiang B.G."/>
            <person name="Yang W.F."/>
            <person name="Lam T.T."/>
            <person name="Chang Q.C."/>
            <person name="Ding S.J."/>
            <person name="Wang X.J."/>
            <person name="Zhu J.G."/>
            <person name="Ruan X.D."/>
            <person name="Zhao L."/>
            <person name="Wei J.T."/>
            <person name="Ye R.Z."/>
            <person name="Que T.C."/>
            <person name="Du C.H."/>
            <person name="Zhou Y.H."/>
            <person name="Cheng J.X."/>
            <person name="Dai P.F."/>
            <person name="Guo W.B."/>
            <person name="Han X.H."/>
            <person name="Huang E.J."/>
            <person name="Li L.F."/>
            <person name="Wei W."/>
            <person name="Gao Y.C."/>
            <person name="Liu J.Z."/>
            <person name="Shao H.Z."/>
            <person name="Wang X."/>
            <person name="Wang C.C."/>
            <person name="Yang T.C."/>
            <person name="Huo Q.B."/>
            <person name="Li W."/>
            <person name="Chen H.Y."/>
            <person name="Chen S.E."/>
            <person name="Zhou L.G."/>
            <person name="Ni X.B."/>
            <person name="Tian J.H."/>
            <person name="Sheng Y."/>
            <person name="Liu T."/>
            <person name="Pan Y.S."/>
            <person name="Xia L.Y."/>
            <person name="Li J."/>
            <person name="Zhao F."/>
            <person name="Cao W.C."/>
        </authorList>
    </citation>
    <scope>NUCLEOTIDE SEQUENCE</scope>
    <source>
        <strain evidence="1">Rmic-2018</strain>
    </source>
</reference>
<proteinExistence type="predicted"/>
<reference evidence="1" key="2">
    <citation type="submission" date="2021-09" db="EMBL/GenBank/DDBJ databases">
        <authorList>
            <person name="Jia N."/>
            <person name="Wang J."/>
            <person name="Shi W."/>
            <person name="Du L."/>
            <person name="Sun Y."/>
            <person name="Zhan W."/>
            <person name="Jiang J."/>
            <person name="Wang Q."/>
            <person name="Zhang B."/>
            <person name="Ji P."/>
            <person name="Sakyi L.B."/>
            <person name="Cui X."/>
            <person name="Yuan T."/>
            <person name="Jiang B."/>
            <person name="Yang W."/>
            <person name="Lam T.T.-Y."/>
            <person name="Chang Q."/>
            <person name="Ding S."/>
            <person name="Wang X."/>
            <person name="Zhu J."/>
            <person name="Ruan X."/>
            <person name="Zhao L."/>
            <person name="Wei J."/>
            <person name="Que T."/>
            <person name="Du C."/>
            <person name="Cheng J."/>
            <person name="Dai P."/>
            <person name="Han X."/>
            <person name="Huang E."/>
            <person name="Gao Y."/>
            <person name="Liu J."/>
            <person name="Shao H."/>
            <person name="Ye R."/>
            <person name="Li L."/>
            <person name="Wei W."/>
            <person name="Wang X."/>
            <person name="Wang C."/>
            <person name="Huo Q."/>
            <person name="Li W."/>
            <person name="Guo W."/>
            <person name="Chen H."/>
            <person name="Chen S."/>
            <person name="Zhou L."/>
            <person name="Zhou L."/>
            <person name="Ni X."/>
            <person name="Tian J."/>
            <person name="Zhou Y."/>
            <person name="Sheng Y."/>
            <person name="Liu T."/>
            <person name="Pan Y."/>
            <person name="Xia L."/>
            <person name="Li J."/>
            <person name="Zhao F."/>
            <person name="Cao W."/>
        </authorList>
    </citation>
    <scope>NUCLEOTIDE SEQUENCE</scope>
    <source>
        <strain evidence="1">Rmic-2018</strain>
        <tissue evidence="1">Larvae</tissue>
    </source>
</reference>
<accession>A0A9J6D6X5</accession>
<sequence>MPRRRPEILGAKPKADVRVLRLASGWSQSTMPLKCQIEWAAGCRRQQFLCIPDLCRDVVLGRDFLMVSGISLHVSLGGWTVGTEPQRIVPFVKAVKEQPEAVDDFGDSLRCIFAEGDASGSSPRNKSRTPYCQNYEL</sequence>
<protein>
    <submittedName>
        <fullName evidence="1">Uncharacterized protein</fullName>
    </submittedName>
</protein>
<organism evidence="1 2">
    <name type="scientific">Rhipicephalus microplus</name>
    <name type="common">Cattle tick</name>
    <name type="synonym">Boophilus microplus</name>
    <dbReference type="NCBI Taxonomy" id="6941"/>
    <lineage>
        <taxon>Eukaryota</taxon>
        <taxon>Metazoa</taxon>
        <taxon>Ecdysozoa</taxon>
        <taxon>Arthropoda</taxon>
        <taxon>Chelicerata</taxon>
        <taxon>Arachnida</taxon>
        <taxon>Acari</taxon>
        <taxon>Parasitiformes</taxon>
        <taxon>Ixodida</taxon>
        <taxon>Ixodoidea</taxon>
        <taxon>Ixodidae</taxon>
        <taxon>Rhipicephalinae</taxon>
        <taxon>Rhipicephalus</taxon>
        <taxon>Boophilus</taxon>
    </lineage>
</organism>
<gene>
    <name evidence="1" type="ORF">HPB51_020191</name>
</gene>